<feature type="transmembrane region" description="Helical" evidence="2">
    <location>
        <begin position="180"/>
        <end position="201"/>
    </location>
</feature>
<gene>
    <name evidence="4" type="ORF">SCHPADRAFT_947481</name>
</gene>
<feature type="compositionally biased region" description="Acidic residues" evidence="1">
    <location>
        <begin position="392"/>
        <end position="401"/>
    </location>
</feature>
<keyword evidence="5" id="KW-1185">Reference proteome</keyword>
<sequence length="447" mass="49523">MAGLEFELDSGGTSLLSEIEEAIRQLQNVQLAKYVVVATLCLLVYDYILTADEEFQLVWPSRWGMPKTLFFLNRYLAFVDPAMLLVVLVFGGSPEFCVRGFQILGGFSSFGFIIAQIILMMRAWAIWERGIIITTILAIMIVACVGVDVMVLKRYLSGITFIPSPARVLKGCLLSFSTRIVYVDFVLVMFSETVMLILLSLKAVKHFKHSRSTLMVTMYRDGIFYFCFIVVTSIANLVTILTAPIELHNFLIVTQRVLHSIFCTRVLLHIRGAYSNSGPYSESDARRAYNQSISLQNYSGRRDHLPRLEIRKDISVEKSFESGAVWVHGGGGGRGSRFGTLSSGPRNGSAWGSDVFLNDSFAVNSRGSMKIGSSEGDSKDKDVLDSELSPWGEDDDEEFDLGDPVMPRLSMNGGRATVYSASDEESQYRFSGVNPPSCTASRVGVAL</sequence>
<proteinExistence type="predicted"/>
<feature type="domain" description="DUF6533" evidence="3">
    <location>
        <begin position="34"/>
        <end position="79"/>
    </location>
</feature>
<dbReference type="EMBL" id="KQ086448">
    <property type="protein sequence ID" value="KLO04731.1"/>
    <property type="molecule type" value="Genomic_DNA"/>
</dbReference>
<feature type="transmembrane region" description="Helical" evidence="2">
    <location>
        <begin position="222"/>
        <end position="245"/>
    </location>
</feature>
<evidence type="ECO:0000313" key="4">
    <source>
        <dbReference type="EMBL" id="KLO04731.1"/>
    </source>
</evidence>
<feature type="transmembrane region" description="Helical" evidence="2">
    <location>
        <begin position="131"/>
        <end position="152"/>
    </location>
</feature>
<protein>
    <recommendedName>
        <fullName evidence="3">DUF6533 domain-containing protein</fullName>
    </recommendedName>
</protein>
<feature type="transmembrane region" description="Helical" evidence="2">
    <location>
        <begin position="31"/>
        <end position="49"/>
    </location>
</feature>
<evidence type="ECO:0000256" key="1">
    <source>
        <dbReference type="SAM" id="MobiDB-lite"/>
    </source>
</evidence>
<evidence type="ECO:0000313" key="5">
    <source>
        <dbReference type="Proteomes" id="UP000053477"/>
    </source>
</evidence>
<keyword evidence="2" id="KW-0812">Transmembrane</keyword>
<evidence type="ECO:0000259" key="3">
    <source>
        <dbReference type="Pfam" id="PF20151"/>
    </source>
</evidence>
<dbReference type="InParanoid" id="A0A0H2RIR3"/>
<dbReference type="OrthoDB" id="3350812at2759"/>
<organism evidence="4 5">
    <name type="scientific">Schizopora paradoxa</name>
    <dbReference type="NCBI Taxonomy" id="27342"/>
    <lineage>
        <taxon>Eukaryota</taxon>
        <taxon>Fungi</taxon>
        <taxon>Dikarya</taxon>
        <taxon>Basidiomycota</taxon>
        <taxon>Agaricomycotina</taxon>
        <taxon>Agaricomycetes</taxon>
        <taxon>Hymenochaetales</taxon>
        <taxon>Schizoporaceae</taxon>
        <taxon>Schizopora</taxon>
    </lineage>
</organism>
<feature type="transmembrane region" description="Helical" evidence="2">
    <location>
        <begin position="70"/>
        <end position="91"/>
    </location>
</feature>
<dbReference type="InterPro" id="IPR045340">
    <property type="entry name" value="DUF6533"/>
</dbReference>
<dbReference type="Pfam" id="PF20151">
    <property type="entry name" value="DUF6533"/>
    <property type="match status" value="1"/>
</dbReference>
<feature type="region of interest" description="Disordered" evidence="1">
    <location>
        <begin position="368"/>
        <end position="447"/>
    </location>
</feature>
<accession>A0A0H2RIR3</accession>
<dbReference type="Proteomes" id="UP000053477">
    <property type="component" value="Unassembled WGS sequence"/>
</dbReference>
<name>A0A0H2RIR3_9AGAM</name>
<evidence type="ECO:0000256" key="2">
    <source>
        <dbReference type="SAM" id="Phobius"/>
    </source>
</evidence>
<feature type="transmembrane region" description="Helical" evidence="2">
    <location>
        <begin position="103"/>
        <end position="124"/>
    </location>
</feature>
<dbReference type="AlphaFoldDB" id="A0A0H2RIR3"/>
<keyword evidence="2" id="KW-1133">Transmembrane helix</keyword>
<reference evidence="4 5" key="1">
    <citation type="submission" date="2015-04" db="EMBL/GenBank/DDBJ databases">
        <title>Complete genome sequence of Schizopora paradoxa KUC8140, a cosmopolitan wood degrader in East Asia.</title>
        <authorList>
            <consortium name="DOE Joint Genome Institute"/>
            <person name="Min B."/>
            <person name="Park H."/>
            <person name="Jang Y."/>
            <person name="Kim J.-J."/>
            <person name="Kim K.H."/>
            <person name="Pangilinan J."/>
            <person name="Lipzen A."/>
            <person name="Riley R."/>
            <person name="Grigoriev I.V."/>
            <person name="Spatafora J.W."/>
            <person name="Choi I.-G."/>
        </authorList>
    </citation>
    <scope>NUCLEOTIDE SEQUENCE [LARGE SCALE GENOMIC DNA]</scope>
    <source>
        <strain evidence="4 5">KUC8140</strain>
    </source>
</reference>
<keyword evidence="2" id="KW-0472">Membrane</keyword>